<feature type="transmembrane region" description="Helical" evidence="1">
    <location>
        <begin position="40"/>
        <end position="62"/>
    </location>
</feature>
<sequence>MRPIPAVLVFAWGAAEAVLFFVVADVPITLMTARSGFRTGLIAALWATGGALLGGALLYLWAGADAGGVDRLLDLVPAVSAGQIAAVRQQMAEEWITATLAGGFRGDPYKLHAAAAGAQGLSLLPFLAISAIARLSRFLCSAALSQALTWVLRRFGRARWAPPLIGIFWIGFYAWYWTWMPW</sequence>
<keyword evidence="3" id="KW-1185">Reference proteome</keyword>
<protein>
    <recommendedName>
        <fullName evidence="4">DedA family protein</fullName>
    </recommendedName>
</protein>
<feature type="transmembrane region" description="Helical" evidence="1">
    <location>
        <begin position="160"/>
        <end position="179"/>
    </location>
</feature>
<name>A0ABU0YFF4_9PROT</name>
<evidence type="ECO:0000256" key="1">
    <source>
        <dbReference type="SAM" id="Phobius"/>
    </source>
</evidence>
<dbReference type="RefSeq" id="WP_379953831.1">
    <property type="nucleotide sequence ID" value="NZ_JAUYVI010000001.1"/>
</dbReference>
<evidence type="ECO:0000313" key="3">
    <source>
        <dbReference type="Proteomes" id="UP001230156"/>
    </source>
</evidence>
<feature type="transmembrane region" description="Helical" evidence="1">
    <location>
        <begin position="6"/>
        <end position="28"/>
    </location>
</feature>
<comment type="caution">
    <text evidence="2">The sequence shown here is derived from an EMBL/GenBank/DDBJ whole genome shotgun (WGS) entry which is preliminary data.</text>
</comment>
<keyword evidence="1" id="KW-1133">Transmembrane helix</keyword>
<dbReference type="Proteomes" id="UP001230156">
    <property type="component" value="Unassembled WGS sequence"/>
</dbReference>
<proteinExistence type="predicted"/>
<dbReference type="EMBL" id="JAUYVI010000001">
    <property type="protein sequence ID" value="MDQ7246441.1"/>
    <property type="molecule type" value="Genomic_DNA"/>
</dbReference>
<keyword evidence="1" id="KW-0472">Membrane</keyword>
<organism evidence="2 3">
    <name type="scientific">Dongia sedimenti</name>
    <dbReference type="NCBI Taxonomy" id="3064282"/>
    <lineage>
        <taxon>Bacteria</taxon>
        <taxon>Pseudomonadati</taxon>
        <taxon>Pseudomonadota</taxon>
        <taxon>Alphaproteobacteria</taxon>
        <taxon>Rhodospirillales</taxon>
        <taxon>Dongiaceae</taxon>
        <taxon>Dongia</taxon>
    </lineage>
</organism>
<evidence type="ECO:0008006" key="4">
    <source>
        <dbReference type="Google" id="ProtNLM"/>
    </source>
</evidence>
<gene>
    <name evidence="2" type="ORF">Q8A70_02130</name>
</gene>
<keyword evidence="1" id="KW-0812">Transmembrane</keyword>
<evidence type="ECO:0000313" key="2">
    <source>
        <dbReference type="EMBL" id="MDQ7246441.1"/>
    </source>
</evidence>
<reference evidence="3" key="1">
    <citation type="submission" date="2023-08" db="EMBL/GenBank/DDBJ databases">
        <title>Rhodospirillaceae gen. nov., a novel taxon isolated from the Yangtze River Yuezi River estuary sludge.</title>
        <authorList>
            <person name="Ruan L."/>
        </authorList>
    </citation>
    <scope>NUCLEOTIDE SEQUENCE [LARGE SCALE GENOMIC DNA]</scope>
    <source>
        <strain evidence="3">R-7</strain>
    </source>
</reference>
<accession>A0ABU0YFF4</accession>